<feature type="compositionally biased region" description="Polar residues" evidence="1">
    <location>
        <begin position="19"/>
        <end position="28"/>
    </location>
</feature>
<feature type="region of interest" description="Disordered" evidence="1">
    <location>
        <begin position="1"/>
        <end position="67"/>
    </location>
</feature>
<feature type="compositionally biased region" description="Low complexity" evidence="1">
    <location>
        <begin position="87"/>
        <end position="96"/>
    </location>
</feature>
<feature type="compositionally biased region" description="Basic residues" evidence="1">
    <location>
        <begin position="130"/>
        <end position="139"/>
    </location>
</feature>
<protein>
    <submittedName>
        <fullName evidence="2">Uncharacterized protein</fullName>
    </submittedName>
</protein>
<accession>A0AAV2JT54</accession>
<evidence type="ECO:0000256" key="1">
    <source>
        <dbReference type="SAM" id="MobiDB-lite"/>
    </source>
</evidence>
<proteinExistence type="predicted"/>
<organism evidence="2 3">
    <name type="scientific">Knipowitschia caucasica</name>
    <name type="common">Caucasian dwarf goby</name>
    <name type="synonym">Pomatoschistus caucasicus</name>
    <dbReference type="NCBI Taxonomy" id="637954"/>
    <lineage>
        <taxon>Eukaryota</taxon>
        <taxon>Metazoa</taxon>
        <taxon>Chordata</taxon>
        <taxon>Craniata</taxon>
        <taxon>Vertebrata</taxon>
        <taxon>Euteleostomi</taxon>
        <taxon>Actinopterygii</taxon>
        <taxon>Neopterygii</taxon>
        <taxon>Teleostei</taxon>
        <taxon>Neoteleostei</taxon>
        <taxon>Acanthomorphata</taxon>
        <taxon>Gobiaria</taxon>
        <taxon>Gobiiformes</taxon>
        <taxon>Gobioidei</taxon>
        <taxon>Gobiidae</taxon>
        <taxon>Gobiinae</taxon>
        <taxon>Knipowitschia</taxon>
    </lineage>
</organism>
<evidence type="ECO:0000313" key="3">
    <source>
        <dbReference type="Proteomes" id="UP001497482"/>
    </source>
</evidence>
<feature type="region of interest" description="Disordered" evidence="1">
    <location>
        <begin position="83"/>
        <end position="106"/>
    </location>
</feature>
<reference evidence="2 3" key="1">
    <citation type="submission" date="2024-04" db="EMBL/GenBank/DDBJ databases">
        <authorList>
            <person name="Waldvogel A.-M."/>
            <person name="Schoenle A."/>
        </authorList>
    </citation>
    <scope>NUCLEOTIDE SEQUENCE [LARGE SCALE GENOMIC DNA]</scope>
</reference>
<keyword evidence="3" id="KW-1185">Reference proteome</keyword>
<gene>
    <name evidence="2" type="ORF">KC01_LOCUS11537</name>
</gene>
<dbReference type="AlphaFoldDB" id="A0AAV2JT54"/>
<feature type="region of interest" description="Disordered" evidence="1">
    <location>
        <begin position="120"/>
        <end position="240"/>
    </location>
</feature>
<evidence type="ECO:0000313" key="2">
    <source>
        <dbReference type="EMBL" id="CAL1580724.1"/>
    </source>
</evidence>
<feature type="compositionally biased region" description="Low complexity" evidence="1">
    <location>
        <begin position="193"/>
        <end position="204"/>
    </location>
</feature>
<dbReference type="EMBL" id="OZ035836">
    <property type="protein sequence ID" value="CAL1580724.1"/>
    <property type="molecule type" value="Genomic_DNA"/>
</dbReference>
<dbReference type="Proteomes" id="UP001497482">
    <property type="component" value="Chromosome 14"/>
</dbReference>
<sequence>MGVTIPVPQKESEERPRGVTSTELSWSMQMDAEHPLSDPDELDLGLGASGDNLVEFPDSGDEPISLPSEEDEDLIMEQFTLTQATRPGSATASSGSPTPPAAQSLHEVCRRAAAKLGIEWPEAPAEAAKSRYKGRRLPKIKTSEKQLFPPVEPLVASHLHPSQRKVPVSKVPSQFPPRPVPNGQAAYRNSKRPTQPQPQSSAPPELKGAWTRRPFAPRAKTGPQQGQPASHGAKKKKRDS</sequence>
<name>A0AAV2JT54_KNICA</name>